<protein>
    <recommendedName>
        <fullName evidence="4">Riboflavin kinase</fullName>
        <ecNumber evidence="3">2.7.1.26</ecNumber>
    </recommendedName>
    <alternativeName>
        <fullName evidence="16">ATP:riboflavin 5'-phosphotransferase</fullName>
    </alternativeName>
    <alternativeName>
        <fullName evidence="13">Flavokinase</fullName>
    </alternativeName>
</protein>
<evidence type="ECO:0000256" key="2">
    <source>
        <dbReference type="ARBA" id="ARBA00005201"/>
    </source>
</evidence>
<comment type="catalytic activity">
    <reaction evidence="14">
        <text>riboflavin + ATP = FMN + ADP + H(+)</text>
        <dbReference type="Rhea" id="RHEA:14357"/>
        <dbReference type="ChEBI" id="CHEBI:15378"/>
        <dbReference type="ChEBI" id="CHEBI:30616"/>
        <dbReference type="ChEBI" id="CHEBI:57986"/>
        <dbReference type="ChEBI" id="CHEBI:58210"/>
        <dbReference type="ChEBI" id="CHEBI:456216"/>
        <dbReference type="EC" id="2.7.1.26"/>
    </reaction>
    <physiologicalReaction direction="left-to-right" evidence="14">
        <dbReference type="Rhea" id="RHEA:14358"/>
    </physiologicalReaction>
</comment>
<evidence type="ECO:0000256" key="11">
    <source>
        <dbReference type="ARBA" id="ARBA00022833"/>
    </source>
</evidence>
<evidence type="ECO:0000256" key="14">
    <source>
        <dbReference type="ARBA" id="ARBA00050912"/>
    </source>
</evidence>
<evidence type="ECO:0000256" key="15">
    <source>
        <dbReference type="ARBA" id="ARBA00054097"/>
    </source>
</evidence>
<dbReference type="InterPro" id="IPR023465">
    <property type="entry name" value="Riboflavin_kinase_dom_sf"/>
</dbReference>
<evidence type="ECO:0000256" key="16">
    <source>
        <dbReference type="ARBA" id="ARBA00077632"/>
    </source>
</evidence>
<keyword evidence="7" id="KW-0808">Transferase</keyword>
<evidence type="ECO:0000259" key="17">
    <source>
        <dbReference type="SMART" id="SM00904"/>
    </source>
</evidence>
<feature type="domain" description="Riboflavin kinase" evidence="17">
    <location>
        <begin position="6"/>
        <end position="135"/>
    </location>
</feature>
<dbReference type="GO" id="GO:0009231">
    <property type="term" value="P:riboflavin biosynthetic process"/>
    <property type="evidence" value="ECO:0007669"/>
    <property type="project" value="InterPro"/>
</dbReference>
<evidence type="ECO:0000256" key="1">
    <source>
        <dbReference type="ARBA" id="ARBA00001947"/>
    </source>
</evidence>
<dbReference type="GO" id="GO:0046872">
    <property type="term" value="F:metal ion binding"/>
    <property type="evidence" value="ECO:0007669"/>
    <property type="project" value="UniProtKB-KW"/>
</dbReference>
<evidence type="ECO:0000256" key="7">
    <source>
        <dbReference type="ARBA" id="ARBA00022679"/>
    </source>
</evidence>
<dbReference type="VEuPathDB" id="VectorBase:BGLAX_047503"/>
<reference evidence="21" key="2">
    <citation type="submission" date="2025-04" db="UniProtKB">
        <authorList>
            <consortium name="RefSeq"/>
        </authorList>
    </citation>
    <scope>IDENTIFICATION</scope>
</reference>
<dbReference type="PANTHER" id="PTHR22749:SF6">
    <property type="entry name" value="RIBOFLAVIN KINASE"/>
    <property type="match status" value="1"/>
</dbReference>
<accession>A0A2C9KGY1</accession>
<dbReference type="InterPro" id="IPR023468">
    <property type="entry name" value="Riboflavin_kinase"/>
</dbReference>
<evidence type="ECO:0000256" key="13">
    <source>
        <dbReference type="ARBA" id="ARBA00029789"/>
    </source>
</evidence>
<evidence type="ECO:0000256" key="3">
    <source>
        <dbReference type="ARBA" id="ARBA00012105"/>
    </source>
</evidence>
<dbReference type="Gene3D" id="2.40.30.30">
    <property type="entry name" value="Riboflavin kinase-like"/>
    <property type="match status" value="1"/>
</dbReference>
<dbReference type="Proteomes" id="UP000076420">
    <property type="component" value="Unassembled WGS sequence"/>
</dbReference>
<evidence type="ECO:0000256" key="10">
    <source>
        <dbReference type="ARBA" id="ARBA00022777"/>
    </source>
</evidence>
<evidence type="ECO:0000313" key="20">
    <source>
        <dbReference type="Proteomes" id="UP001165740"/>
    </source>
</evidence>
<dbReference type="PANTHER" id="PTHR22749">
    <property type="entry name" value="RIBOFLAVIN KINASE/FMN ADENYLYLTRANSFERASE"/>
    <property type="match status" value="1"/>
</dbReference>
<dbReference type="KEGG" id="bgt:106065997"/>
<dbReference type="GO" id="GO:0008531">
    <property type="term" value="F:riboflavin kinase activity"/>
    <property type="evidence" value="ECO:0007669"/>
    <property type="project" value="UniProtKB-EC"/>
</dbReference>
<dbReference type="OrthoDB" id="276388at2759"/>
<comment type="cofactor">
    <cofactor evidence="1">
        <name>Zn(2+)</name>
        <dbReference type="ChEBI" id="CHEBI:29105"/>
    </cofactor>
</comment>
<dbReference type="SUPFAM" id="SSF82114">
    <property type="entry name" value="Riboflavin kinase-like"/>
    <property type="match status" value="1"/>
</dbReference>
<dbReference type="Pfam" id="PF01687">
    <property type="entry name" value="Flavokinase"/>
    <property type="match status" value="1"/>
</dbReference>
<comment type="pathway">
    <text evidence="2">Cofactor biosynthesis; FMN biosynthesis; FMN from riboflavin (ATP route): step 1/1.</text>
</comment>
<dbReference type="FunFam" id="2.40.30.30:FF:000002">
    <property type="entry name" value="Riboflavin kinase, putative"/>
    <property type="match status" value="1"/>
</dbReference>
<dbReference type="SMART" id="SM00904">
    <property type="entry name" value="Flavokinase"/>
    <property type="match status" value="1"/>
</dbReference>
<dbReference type="GO" id="GO:0005524">
    <property type="term" value="F:ATP binding"/>
    <property type="evidence" value="ECO:0007669"/>
    <property type="project" value="UniProtKB-KW"/>
</dbReference>
<evidence type="ECO:0000256" key="8">
    <source>
        <dbReference type="ARBA" id="ARBA00022723"/>
    </source>
</evidence>
<dbReference type="UniPathway" id="UPA00276">
    <property type="reaction ID" value="UER00406"/>
</dbReference>
<name>A0A2C9KGY1_BIOGL</name>
<evidence type="ECO:0000256" key="9">
    <source>
        <dbReference type="ARBA" id="ARBA00022741"/>
    </source>
</evidence>
<keyword evidence="12" id="KW-0067">ATP-binding</keyword>
<keyword evidence="9" id="KW-0547">Nucleotide-binding</keyword>
<comment type="function">
    <text evidence="15">Catalyzes the phosphorylation of riboflavin (vitamin B2) to form flavin-mononucleotide (FMN), hence rate-limiting enzyme in the synthesis of FAD. Essential for TNF-induced reactive oxygen species (ROS) production. Through its interaction with both TNFRSF1A and CYBA, physically and functionally couples TNFRSF1A to NADPH oxidase. TNF-activation of RFK may enhance the incorporation of FAD in NADPH oxidase, a critical step for the assembly and activation of NADPH oxidase.</text>
</comment>
<dbReference type="STRING" id="6526.A0A2C9KGY1"/>
<proteinExistence type="predicted"/>
<dbReference type="EC" id="2.7.1.26" evidence="3"/>
<gene>
    <name evidence="18" type="primary">106065997</name>
    <name evidence="21" type="synonym">LOC106065997</name>
</gene>
<keyword evidence="11" id="KW-0862">Zinc</keyword>
<evidence type="ECO:0000313" key="21">
    <source>
        <dbReference type="RefSeq" id="XP_055872670.1"/>
    </source>
</evidence>
<evidence type="ECO:0000256" key="5">
    <source>
        <dbReference type="ARBA" id="ARBA00022630"/>
    </source>
</evidence>
<keyword evidence="8" id="KW-0479">Metal-binding</keyword>
<evidence type="ECO:0000256" key="12">
    <source>
        <dbReference type="ARBA" id="ARBA00022840"/>
    </source>
</evidence>
<dbReference type="RefSeq" id="XP_055872670.1">
    <property type="nucleotide sequence ID" value="XM_056016695.1"/>
</dbReference>
<evidence type="ECO:0000256" key="6">
    <source>
        <dbReference type="ARBA" id="ARBA00022643"/>
    </source>
</evidence>
<dbReference type="EnsemblMetazoa" id="BGLB019569-RA">
    <property type="protein sequence ID" value="BGLB019569-PA"/>
    <property type="gene ID" value="BGLB019569"/>
</dbReference>
<dbReference type="AlphaFoldDB" id="A0A2C9KGY1"/>
<reference evidence="18" key="1">
    <citation type="submission" date="2020-05" db="UniProtKB">
        <authorList>
            <consortium name="EnsemblMetazoa"/>
        </authorList>
    </citation>
    <scope>IDENTIFICATION</scope>
    <source>
        <strain evidence="18">BB02</strain>
    </source>
</reference>
<dbReference type="InterPro" id="IPR015865">
    <property type="entry name" value="Riboflavin_kinase_bac/euk"/>
</dbReference>
<dbReference type="Proteomes" id="UP001165740">
    <property type="component" value="Chromosome 18"/>
</dbReference>
<keyword evidence="20" id="KW-1185">Reference proteome</keyword>
<keyword evidence="6" id="KW-0288">FMN</keyword>
<evidence type="ECO:0000313" key="19">
    <source>
        <dbReference type="Proteomes" id="UP000076420"/>
    </source>
</evidence>
<keyword evidence="10" id="KW-0418">Kinase</keyword>
<keyword evidence="5" id="KW-0285">Flavoprotein</keyword>
<dbReference type="GO" id="GO:0005739">
    <property type="term" value="C:mitochondrion"/>
    <property type="evidence" value="ECO:0007669"/>
    <property type="project" value="TreeGrafter"/>
</dbReference>
<evidence type="ECO:0000256" key="4">
    <source>
        <dbReference type="ARBA" id="ARBA00017394"/>
    </source>
</evidence>
<sequence length="256" mass="28817">MSSFECLPYYAEGTVVTGFGRGSKELGIPTANFAEDVVKKLPENFHCGVYFGWAKIKSNGNVFKMTMSIGWNHYYHNQVKTMETHILHTFDEDFYGDHLKIIVLGYIRAMLNFNSLDDLIAAIKNDIAESDKKLEQPEFKKFKDDLFFKEPTVQPDEFECTQGLVGPATISEDNLCSEYPLCIDTSKISLCRSHSVDLEKSSSNRLINGSLESHGNKTLCISNLKIKNSFLSENKSSSEVVNEPNCQISCDTDFSI</sequence>
<evidence type="ECO:0000313" key="18">
    <source>
        <dbReference type="EnsemblMetazoa" id="BGLB019569-PA"/>
    </source>
</evidence>
<dbReference type="VEuPathDB" id="VectorBase:BGLB019569"/>
<organism evidence="18 19">
    <name type="scientific">Biomphalaria glabrata</name>
    <name type="common">Bloodfluke planorb</name>
    <name type="synonym">Freshwater snail</name>
    <dbReference type="NCBI Taxonomy" id="6526"/>
    <lineage>
        <taxon>Eukaryota</taxon>
        <taxon>Metazoa</taxon>
        <taxon>Spiralia</taxon>
        <taxon>Lophotrochozoa</taxon>
        <taxon>Mollusca</taxon>
        <taxon>Gastropoda</taxon>
        <taxon>Heterobranchia</taxon>
        <taxon>Euthyneura</taxon>
        <taxon>Panpulmonata</taxon>
        <taxon>Hygrophila</taxon>
        <taxon>Lymnaeoidea</taxon>
        <taxon>Planorbidae</taxon>
        <taxon>Biomphalaria</taxon>
    </lineage>
</organism>
<dbReference type="GO" id="GO:0009398">
    <property type="term" value="P:FMN biosynthetic process"/>
    <property type="evidence" value="ECO:0007669"/>
    <property type="project" value="UniProtKB-UniPathway"/>
</dbReference>